<feature type="domain" description="Alanyl-transfer RNA synthetases family profile" evidence="6">
    <location>
        <begin position="66"/>
        <end position="276"/>
    </location>
</feature>
<dbReference type="Gene3D" id="2.40.30.130">
    <property type="match status" value="1"/>
</dbReference>
<proteinExistence type="inferred from homology"/>
<dbReference type="GO" id="GO:0005524">
    <property type="term" value="F:ATP binding"/>
    <property type="evidence" value="ECO:0007669"/>
    <property type="project" value="InterPro"/>
</dbReference>
<dbReference type="PANTHER" id="PTHR43462">
    <property type="entry name" value="ALANYL-TRNA EDITING PROTEIN"/>
    <property type="match status" value="1"/>
</dbReference>
<protein>
    <recommendedName>
        <fullName evidence="6">Alanyl-transfer RNA synthetases family profile domain-containing protein</fullName>
    </recommendedName>
</protein>
<comment type="subcellular location">
    <subcellularLocation>
        <location evidence="2">Cytoplasm</location>
    </subcellularLocation>
</comment>
<comment type="similarity">
    <text evidence="3">Belongs to the class-II aminoacyl-tRNA synthetase family. Alax-L subfamily.</text>
</comment>
<comment type="cofactor">
    <cofactor evidence="1">
        <name>Zn(2+)</name>
        <dbReference type="ChEBI" id="CHEBI:29105"/>
    </cofactor>
</comment>
<dbReference type="GO" id="GO:0005737">
    <property type="term" value="C:cytoplasm"/>
    <property type="evidence" value="ECO:0007669"/>
    <property type="project" value="UniProtKB-SubCell"/>
</dbReference>
<evidence type="ECO:0000256" key="5">
    <source>
        <dbReference type="ARBA" id="ARBA00022833"/>
    </source>
</evidence>
<dbReference type="PROSITE" id="PS50860">
    <property type="entry name" value="AA_TRNA_LIGASE_II_ALA"/>
    <property type="match status" value="1"/>
</dbReference>
<dbReference type="InterPro" id="IPR018165">
    <property type="entry name" value="Ala-tRNA-synth_IIc_core"/>
</dbReference>
<sequence>MDLPDRTLIKGRAVGALACQSDSYQRTLDTVVVSCVQAAKPEQNCGKKKKQEVATHDEWMIECADSVLFPEGGGQPSDHGTLSVTDEKDEKEIPIRIVQRHGLRCVLYSPQPLKVGEKIRQVVDWRRRWDHMQQHTGQHLLSAMMRKVCPDLETLGWGMGGEGSMNYVDIPRKPTQEELDSIQVMCTQMIRDNHKIYLKTPDDAKASSLPEDYDKKDGVVRVIHIGDFDANTCCGTHLQQTSHVGLIIFGGSQTVHGKNCRLQFMAGDRALKLATSSIEAVSAIARVTSSKSSPSEVVTKVGEMTESLLESRRSEKKLLLEIAAFESERVRAVVQSGKSALVHRANGGIEFINKIIGEVGDTVTGNGAALVVAIGEAKGTGPVIISGDKDAVASMVDKVKAVVTNIKGGGTGSRWQGKVPEWQNAELKQLKALFEQ</sequence>
<evidence type="ECO:0000313" key="8">
    <source>
        <dbReference type="Proteomes" id="UP001175261"/>
    </source>
</evidence>
<keyword evidence="4" id="KW-0479">Metal-binding</keyword>
<dbReference type="InterPro" id="IPR009000">
    <property type="entry name" value="Transl_B-barrel_sf"/>
</dbReference>
<dbReference type="SUPFAM" id="SSF50447">
    <property type="entry name" value="Translation proteins"/>
    <property type="match status" value="1"/>
</dbReference>
<dbReference type="GO" id="GO:0046872">
    <property type="term" value="F:metal ion binding"/>
    <property type="evidence" value="ECO:0007669"/>
    <property type="project" value="UniProtKB-KW"/>
</dbReference>
<dbReference type="GO" id="GO:0002196">
    <property type="term" value="F:Ser-tRNA(Ala) deacylase activity"/>
    <property type="evidence" value="ECO:0007669"/>
    <property type="project" value="TreeGrafter"/>
</dbReference>
<keyword evidence="5" id="KW-0862">Zinc</keyword>
<dbReference type="SUPFAM" id="SSF55186">
    <property type="entry name" value="ThrRS/AlaRS common domain"/>
    <property type="match status" value="1"/>
</dbReference>
<evidence type="ECO:0000259" key="6">
    <source>
        <dbReference type="PROSITE" id="PS50860"/>
    </source>
</evidence>
<dbReference type="Gene3D" id="3.30.980.10">
    <property type="entry name" value="Threonyl-trna Synthetase, Chain A, domain 2"/>
    <property type="match status" value="1"/>
</dbReference>
<dbReference type="Pfam" id="PF07973">
    <property type="entry name" value="tRNA_SAD"/>
    <property type="match status" value="1"/>
</dbReference>
<dbReference type="SMART" id="SM00863">
    <property type="entry name" value="tRNA_SAD"/>
    <property type="match status" value="1"/>
</dbReference>
<keyword evidence="8" id="KW-1185">Reference proteome</keyword>
<evidence type="ECO:0000256" key="2">
    <source>
        <dbReference type="ARBA" id="ARBA00004496"/>
    </source>
</evidence>
<dbReference type="InterPro" id="IPR018163">
    <property type="entry name" value="Thr/Ala-tRNA-synth_IIc_edit"/>
</dbReference>
<accession>A0AA39L5W6</accession>
<evidence type="ECO:0000256" key="3">
    <source>
        <dbReference type="ARBA" id="ARBA00008429"/>
    </source>
</evidence>
<evidence type="ECO:0000313" key="7">
    <source>
        <dbReference type="EMBL" id="KAK0385130.1"/>
    </source>
</evidence>
<dbReference type="EMBL" id="JAPDFR010000007">
    <property type="protein sequence ID" value="KAK0385130.1"/>
    <property type="molecule type" value="Genomic_DNA"/>
</dbReference>
<dbReference type="GO" id="GO:0003676">
    <property type="term" value="F:nucleic acid binding"/>
    <property type="evidence" value="ECO:0007669"/>
    <property type="project" value="InterPro"/>
</dbReference>
<dbReference type="AlphaFoldDB" id="A0AA39L5W6"/>
<reference evidence="7" key="1">
    <citation type="submission" date="2022-10" db="EMBL/GenBank/DDBJ databases">
        <title>Determination and structural analysis of whole genome sequence of Sarocladium strictum F4-1.</title>
        <authorList>
            <person name="Hu L."/>
            <person name="Jiang Y."/>
        </authorList>
    </citation>
    <scope>NUCLEOTIDE SEQUENCE</scope>
    <source>
        <strain evidence="7">F4-1</strain>
    </source>
</reference>
<evidence type="ECO:0000256" key="1">
    <source>
        <dbReference type="ARBA" id="ARBA00001947"/>
    </source>
</evidence>
<name>A0AA39L5W6_SARSR</name>
<gene>
    <name evidence="7" type="ORF">NLU13_7608</name>
</gene>
<evidence type="ECO:0000256" key="4">
    <source>
        <dbReference type="ARBA" id="ARBA00022723"/>
    </source>
</evidence>
<dbReference type="GO" id="GO:0004813">
    <property type="term" value="F:alanine-tRNA ligase activity"/>
    <property type="evidence" value="ECO:0007669"/>
    <property type="project" value="InterPro"/>
</dbReference>
<comment type="caution">
    <text evidence="7">The sequence shown here is derived from an EMBL/GenBank/DDBJ whole genome shotgun (WGS) entry which is preliminary data.</text>
</comment>
<dbReference type="PANTHER" id="PTHR43462:SF1">
    <property type="entry name" value="ALANYL-TRNA EDITING PROTEIN AARSD1"/>
    <property type="match status" value="1"/>
</dbReference>
<dbReference type="Proteomes" id="UP001175261">
    <property type="component" value="Unassembled WGS sequence"/>
</dbReference>
<organism evidence="7 8">
    <name type="scientific">Sarocladium strictum</name>
    <name type="common">Black bundle disease fungus</name>
    <name type="synonym">Acremonium strictum</name>
    <dbReference type="NCBI Taxonomy" id="5046"/>
    <lineage>
        <taxon>Eukaryota</taxon>
        <taxon>Fungi</taxon>
        <taxon>Dikarya</taxon>
        <taxon>Ascomycota</taxon>
        <taxon>Pezizomycotina</taxon>
        <taxon>Sordariomycetes</taxon>
        <taxon>Hypocreomycetidae</taxon>
        <taxon>Hypocreales</taxon>
        <taxon>Sarocladiaceae</taxon>
        <taxon>Sarocladium</taxon>
    </lineage>
</organism>
<dbReference type="GO" id="GO:0006419">
    <property type="term" value="P:alanyl-tRNA aminoacylation"/>
    <property type="evidence" value="ECO:0007669"/>
    <property type="project" value="InterPro"/>
</dbReference>
<dbReference type="InterPro" id="IPR012947">
    <property type="entry name" value="tRNA_SAD"/>
</dbReference>
<dbReference type="InterPro" id="IPR051335">
    <property type="entry name" value="Alanyl-tRNA_Editing_Enzymes"/>
</dbReference>